<evidence type="ECO:0000256" key="2">
    <source>
        <dbReference type="PROSITE-ProRule" id="PRU00176"/>
    </source>
</evidence>
<keyword evidence="1 2" id="KW-0694">RNA-binding</keyword>
<dbReference type="InterPro" id="IPR012677">
    <property type="entry name" value="Nucleotide-bd_a/b_plait_sf"/>
</dbReference>
<organism evidence="4">
    <name type="scientific">Cuerna arida</name>
    <dbReference type="NCBI Taxonomy" id="1464854"/>
    <lineage>
        <taxon>Eukaryota</taxon>
        <taxon>Metazoa</taxon>
        <taxon>Ecdysozoa</taxon>
        <taxon>Arthropoda</taxon>
        <taxon>Hexapoda</taxon>
        <taxon>Insecta</taxon>
        <taxon>Pterygota</taxon>
        <taxon>Neoptera</taxon>
        <taxon>Paraneoptera</taxon>
        <taxon>Hemiptera</taxon>
        <taxon>Auchenorrhyncha</taxon>
        <taxon>Membracoidea</taxon>
        <taxon>Cicadellidae</taxon>
        <taxon>Cicadellinae</taxon>
        <taxon>Proconiini</taxon>
        <taxon>Cuerna</taxon>
    </lineage>
</organism>
<dbReference type="AlphaFoldDB" id="A0A1B6GU77"/>
<dbReference type="PANTHER" id="PTHR23003">
    <property type="entry name" value="RNA RECOGNITION MOTIF RRM DOMAIN CONTAINING PROTEIN"/>
    <property type="match status" value="1"/>
</dbReference>
<dbReference type="InterPro" id="IPR050374">
    <property type="entry name" value="RRT5_SRSF_SR"/>
</dbReference>
<accession>A0A1B6GU77</accession>
<sequence>PAIDRDRSPLNPRQSAKRIFVSNIPYDYSWQNLKDLFREMVGEVTYVEMYNDEHNKPKGAGIIEFREENLVKKALDTMQRFEVGGRRMIVKDDFGIERDRHGNIVGGSRYAGADVKKELPSLLSAKSVHPDSVDYGNTY</sequence>
<dbReference type="InterPro" id="IPR000504">
    <property type="entry name" value="RRM_dom"/>
</dbReference>
<dbReference type="EMBL" id="GECZ01003824">
    <property type="protein sequence ID" value="JAS65945.1"/>
    <property type="molecule type" value="Transcribed_RNA"/>
</dbReference>
<dbReference type="GO" id="GO:0005634">
    <property type="term" value="C:nucleus"/>
    <property type="evidence" value="ECO:0007669"/>
    <property type="project" value="TreeGrafter"/>
</dbReference>
<dbReference type="SMART" id="SM00360">
    <property type="entry name" value="RRM"/>
    <property type="match status" value="1"/>
</dbReference>
<dbReference type="Pfam" id="PF00076">
    <property type="entry name" value="RRM_1"/>
    <property type="match status" value="1"/>
</dbReference>
<feature type="non-terminal residue" evidence="4">
    <location>
        <position position="1"/>
    </location>
</feature>
<reference evidence="4" key="1">
    <citation type="submission" date="2015-11" db="EMBL/GenBank/DDBJ databases">
        <title>De novo transcriptome assembly of four potential Pierce s Disease insect vectors from Arizona vineyards.</title>
        <authorList>
            <person name="Tassone E.E."/>
        </authorList>
    </citation>
    <scope>NUCLEOTIDE SEQUENCE</scope>
</reference>
<dbReference type="InterPro" id="IPR035979">
    <property type="entry name" value="RBD_domain_sf"/>
</dbReference>
<gene>
    <name evidence="4" type="ORF">g.45117</name>
</gene>
<dbReference type="SUPFAM" id="SSF54928">
    <property type="entry name" value="RNA-binding domain, RBD"/>
    <property type="match status" value="1"/>
</dbReference>
<dbReference type="PROSITE" id="PS50102">
    <property type="entry name" value="RRM"/>
    <property type="match status" value="1"/>
</dbReference>
<proteinExistence type="predicted"/>
<evidence type="ECO:0000313" key="4">
    <source>
        <dbReference type="EMBL" id="JAS65945.1"/>
    </source>
</evidence>
<evidence type="ECO:0000256" key="1">
    <source>
        <dbReference type="ARBA" id="ARBA00022884"/>
    </source>
</evidence>
<dbReference type="Gene3D" id="3.30.70.330">
    <property type="match status" value="1"/>
</dbReference>
<evidence type="ECO:0000259" key="3">
    <source>
        <dbReference type="PROSITE" id="PS50102"/>
    </source>
</evidence>
<feature type="domain" description="RRM" evidence="3">
    <location>
        <begin position="17"/>
        <end position="91"/>
    </location>
</feature>
<feature type="non-terminal residue" evidence="4">
    <location>
        <position position="139"/>
    </location>
</feature>
<name>A0A1B6GU77_9HEMI</name>
<protein>
    <recommendedName>
        <fullName evidence="3">RRM domain-containing protein</fullName>
    </recommendedName>
</protein>
<dbReference type="GO" id="GO:0005737">
    <property type="term" value="C:cytoplasm"/>
    <property type="evidence" value="ECO:0007669"/>
    <property type="project" value="TreeGrafter"/>
</dbReference>
<dbReference type="GO" id="GO:0003729">
    <property type="term" value="F:mRNA binding"/>
    <property type="evidence" value="ECO:0007669"/>
    <property type="project" value="TreeGrafter"/>
</dbReference>